<dbReference type="InterPro" id="IPR020476">
    <property type="entry name" value="Nudix_hydrolase"/>
</dbReference>
<dbReference type="InterPro" id="IPR020084">
    <property type="entry name" value="NUDIX_hydrolase_CS"/>
</dbReference>
<dbReference type="SUPFAM" id="SSF55811">
    <property type="entry name" value="Nudix"/>
    <property type="match status" value="1"/>
</dbReference>
<evidence type="ECO:0000256" key="3">
    <source>
        <dbReference type="ARBA" id="ARBA00022801"/>
    </source>
</evidence>
<reference evidence="7" key="1">
    <citation type="submission" date="2020-11" db="EMBL/GenBank/DDBJ databases">
        <title>Isolation and identification of active actinomycetes.</title>
        <authorList>
            <person name="Sun X."/>
        </authorList>
    </citation>
    <scope>NUCLEOTIDE SEQUENCE</scope>
    <source>
        <strain evidence="7">NEAU-A11</strain>
    </source>
</reference>
<name>A0A931CD53_9ACTN</name>
<dbReference type="GO" id="GO:0016787">
    <property type="term" value="F:hydrolase activity"/>
    <property type="evidence" value="ECO:0007669"/>
    <property type="project" value="UniProtKB-KW"/>
</dbReference>
<dbReference type="InterPro" id="IPR000086">
    <property type="entry name" value="NUDIX_hydrolase_dom"/>
</dbReference>
<evidence type="ECO:0000313" key="8">
    <source>
        <dbReference type="Proteomes" id="UP000598146"/>
    </source>
</evidence>
<evidence type="ECO:0000259" key="6">
    <source>
        <dbReference type="PROSITE" id="PS51462"/>
    </source>
</evidence>
<dbReference type="CDD" id="cd02883">
    <property type="entry name" value="NUDIX_Hydrolase"/>
    <property type="match status" value="1"/>
</dbReference>
<dbReference type="Proteomes" id="UP000598146">
    <property type="component" value="Unassembled WGS sequence"/>
</dbReference>
<dbReference type="InterPro" id="IPR015797">
    <property type="entry name" value="NUDIX_hydrolase-like_dom_sf"/>
</dbReference>
<evidence type="ECO:0000256" key="5">
    <source>
        <dbReference type="SAM" id="MobiDB-lite"/>
    </source>
</evidence>
<evidence type="ECO:0000256" key="4">
    <source>
        <dbReference type="RuleBase" id="RU003476"/>
    </source>
</evidence>
<dbReference type="EMBL" id="JADQTO010000032">
    <property type="protein sequence ID" value="MBG0567909.1"/>
    <property type="molecule type" value="Genomic_DNA"/>
</dbReference>
<evidence type="ECO:0000256" key="2">
    <source>
        <dbReference type="ARBA" id="ARBA00005582"/>
    </source>
</evidence>
<proteinExistence type="inferred from homology"/>
<comment type="cofactor">
    <cofactor evidence="1">
        <name>Mg(2+)</name>
        <dbReference type="ChEBI" id="CHEBI:18420"/>
    </cofactor>
</comment>
<feature type="domain" description="Nudix hydrolase" evidence="6">
    <location>
        <begin position="4"/>
        <end position="128"/>
    </location>
</feature>
<accession>A0A931CD53</accession>
<dbReference type="RefSeq" id="WP_196419686.1">
    <property type="nucleotide sequence ID" value="NZ_JADQTO010000032.1"/>
</dbReference>
<feature type="compositionally biased region" description="Basic and acidic residues" evidence="5">
    <location>
        <begin position="134"/>
        <end position="145"/>
    </location>
</feature>
<dbReference type="Gene3D" id="3.90.79.10">
    <property type="entry name" value="Nucleoside Triphosphate Pyrophosphohydrolase"/>
    <property type="match status" value="1"/>
</dbReference>
<dbReference type="Pfam" id="PF00293">
    <property type="entry name" value="NUDIX"/>
    <property type="match status" value="1"/>
</dbReference>
<dbReference type="PROSITE" id="PS00893">
    <property type="entry name" value="NUDIX_BOX"/>
    <property type="match status" value="1"/>
</dbReference>
<dbReference type="PROSITE" id="PS51462">
    <property type="entry name" value="NUDIX"/>
    <property type="match status" value="1"/>
</dbReference>
<protein>
    <submittedName>
        <fullName evidence="7">NUDIX hydrolase</fullName>
    </submittedName>
</protein>
<dbReference type="PANTHER" id="PTHR43046">
    <property type="entry name" value="GDP-MANNOSE MANNOSYL HYDROLASE"/>
    <property type="match status" value="1"/>
</dbReference>
<dbReference type="AlphaFoldDB" id="A0A931CD53"/>
<comment type="caution">
    <text evidence="7">The sequence shown here is derived from an EMBL/GenBank/DDBJ whole genome shotgun (WGS) entry which is preliminary data.</text>
</comment>
<organism evidence="7 8">
    <name type="scientific">Actinoplanes aureus</name>
    <dbReference type="NCBI Taxonomy" id="2792083"/>
    <lineage>
        <taxon>Bacteria</taxon>
        <taxon>Bacillati</taxon>
        <taxon>Actinomycetota</taxon>
        <taxon>Actinomycetes</taxon>
        <taxon>Micromonosporales</taxon>
        <taxon>Micromonosporaceae</taxon>
        <taxon>Actinoplanes</taxon>
    </lineage>
</organism>
<evidence type="ECO:0000313" key="7">
    <source>
        <dbReference type="EMBL" id="MBG0567909.1"/>
    </source>
</evidence>
<sequence>MSREDQPVVAAVIVQGGRVLLIRRAVGEGRLSWQFPAGKVEPGERTHAAAVRETLEETGLAVRVVGDLGTRVHPETDRTMFYLACEVENGTAYPASQAEVAEVAWCDLEAVAALVPYPLYGPVQRYLDDRLARGTGQRDECRSDSNADSNRRR</sequence>
<comment type="similarity">
    <text evidence="2 4">Belongs to the Nudix hydrolase family.</text>
</comment>
<gene>
    <name evidence="7" type="ORF">I4J89_41365</name>
</gene>
<dbReference type="PANTHER" id="PTHR43046:SF14">
    <property type="entry name" value="MUTT_NUDIX FAMILY PROTEIN"/>
    <property type="match status" value="1"/>
</dbReference>
<evidence type="ECO:0000256" key="1">
    <source>
        <dbReference type="ARBA" id="ARBA00001946"/>
    </source>
</evidence>
<keyword evidence="3 4" id="KW-0378">Hydrolase</keyword>
<feature type="region of interest" description="Disordered" evidence="5">
    <location>
        <begin position="134"/>
        <end position="153"/>
    </location>
</feature>
<dbReference type="PRINTS" id="PR00502">
    <property type="entry name" value="NUDIXFAMILY"/>
</dbReference>
<keyword evidence="8" id="KW-1185">Reference proteome</keyword>